<comment type="similarity">
    <text evidence="1">Belongs to the eukaryotic RPB4 RNA polymerase subunit family.</text>
</comment>
<dbReference type="Proteomes" id="UP000068832">
    <property type="component" value="Chromosome"/>
</dbReference>
<keyword evidence="1" id="KW-0804">Transcription</keyword>
<evidence type="ECO:0000313" key="5">
    <source>
        <dbReference type="EMBL" id="AKV77737.1"/>
    </source>
</evidence>
<evidence type="ECO:0000313" key="6">
    <source>
        <dbReference type="EMBL" id="AKV79982.1"/>
    </source>
</evidence>
<dbReference type="GO" id="GO:0006352">
    <property type="term" value="P:DNA-templated transcription initiation"/>
    <property type="evidence" value="ECO:0007669"/>
    <property type="project" value="InterPro"/>
</dbReference>
<evidence type="ECO:0000313" key="10">
    <source>
        <dbReference type="Proteomes" id="UP000061362"/>
    </source>
</evidence>
<reference evidence="2 8" key="1">
    <citation type="journal article" date="2014" name="J. Bacteriol.">
        <title>Role of an Archaeal PitA Transporter in the Copper and Arsenic Resistance of Metallosphaera sedula, an Extreme Thermoacidophile.</title>
        <authorList>
            <person name="McCarthy S."/>
            <person name="Ai C."/>
            <person name="Wheaton G."/>
            <person name="Tevatia R."/>
            <person name="Eckrich V."/>
            <person name="Kelly R."/>
            <person name="Blum P."/>
        </authorList>
    </citation>
    <scope>NUCLEOTIDE SEQUENCE [LARGE SCALE GENOMIC DNA]</scope>
    <source>
        <strain evidence="2 8">CuR1</strain>
    </source>
</reference>
<reference evidence="7 9" key="3">
    <citation type="submission" date="2015-07" db="EMBL/GenBank/DDBJ databases">
        <title>Physiological, transcriptional responses and genome re-sequencing of acid resistant extremely thermoacidophilic Metallosphaera sedula SARC-M1.</title>
        <authorList>
            <person name="Ai C."/>
            <person name="McCarthy S."/>
            <person name="Eckrich V."/>
            <person name="Rudrappa D."/>
            <person name="Qiu G."/>
            <person name="Blum P."/>
        </authorList>
    </citation>
    <scope>NUCLEOTIDE SEQUENCE [LARGE SCALE GENOMIC DNA]</scope>
    <source>
        <strain evidence="7 9">SARC-M1</strain>
    </source>
</reference>
<dbReference type="OrthoDB" id="34109at2157"/>
<dbReference type="Proteomes" id="UP000029084">
    <property type="component" value="Chromosome"/>
</dbReference>
<dbReference type="GeneID" id="97614924"/>
<dbReference type="Proteomes" id="UP000062398">
    <property type="component" value="Chromosome"/>
</dbReference>
<keyword evidence="1" id="KW-0963">Cytoplasm</keyword>
<dbReference type="InterPro" id="IPR010924">
    <property type="entry name" value="Rpo4"/>
</dbReference>
<gene>
    <name evidence="1" type="primary">rpo4</name>
    <name evidence="1" type="synonym">rpoF</name>
    <name evidence="2" type="ORF">HA72_0062</name>
    <name evidence="3" type="ORF">MsedA_0068</name>
    <name evidence="4" type="ORF">MsedB_0068</name>
    <name evidence="5" type="ORF">MsedC_0067</name>
    <name evidence="6" type="ORF">MsedD_0068</name>
    <name evidence="7" type="ORF">MsedE_0068</name>
</gene>
<keyword evidence="1 2" id="KW-0240">DNA-directed RNA polymerase</keyword>
<evidence type="ECO:0000313" key="3">
    <source>
        <dbReference type="EMBL" id="AKV73247.1"/>
    </source>
</evidence>
<dbReference type="NCBIfam" id="NF011553">
    <property type="entry name" value="PRK14981.1-5"/>
    <property type="match status" value="1"/>
</dbReference>
<dbReference type="EMBL" id="CP012173">
    <property type="protein sequence ID" value="AKV75491.1"/>
    <property type="molecule type" value="Genomic_DNA"/>
</dbReference>
<evidence type="ECO:0000313" key="4">
    <source>
        <dbReference type="EMBL" id="AKV75491.1"/>
    </source>
</evidence>
<reference evidence="10 11" key="2">
    <citation type="journal article" date="2015" name="Genome Announc.">
        <title>Complete Genome Sequences of Evolved Arsenate-Resistant Metallosphaera sedula Strains.</title>
        <authorList>
            <person name="Ai C."/>
            <person name="McCarthy S."/>
            <person name="Schackwitz W."/>
            <person name="Martin J."/>
            <person name="Lipzen A."/>
            <person name="Blum P."/>
        </authorList>
    </citation>
    <scope>NUCLEOTIDE SEQUENCE [LARGE SCALE GENOMIC DNA]</scope>
    <source>
        <strain evidence="5 11">ARS120-1</strain>
        <strain evidence="6 10">ARS120-2</strain>
        <strain evidence="3 13">ARS50-1</strain>
        <strain evidence="4 12">ARS50-2</strain>
    </source>
</reference>
<accession>A0A088E1R7</accession>
<dbReference type="EMBL" id="CP012175">
    <property type="protein sequence ID" value="AKV79982.1"/>
    <property type="molecule type" value="Genomic_DNA"/>
</dbReference>
<dbReference type="PATRIC" id="fig|43687.5.peg.64"/>
<dbReference type="GO" id="GO:0005737">
    <property type="term" value="C:cytoplasm"/>
    <property type="evidence" value="ECO:0007669"/>
    <property type="project" value="UniProtKB-SubCell"/>
</dbReference>
<comment type="catalytic activity">
    <reaction evidence="1">
        <text>RNA(n) + a ribonucleoside 5'-triphosphate = RNA(n+1) + diphosphate</text>
        <dbReference type="Rhea" id="RHEA:21248"/>
        <dbReference type="Rhea" id="RHEA-COMP:14527"/>
        <dbReference type="Rhea" id="RHEA-COMP:17342"/>
        <dbReference type="ChEBI" id="CHEBI:33019"/>
        <dbReference type="ChEBI" id="CHEBI:61557"/>
        <dbReference type="ChEBI" id="CHEBI:140395"/>
        <dbReference type="EC" id="2.7.7.6"/>
    </reaction>
</comment>
<dbReference type="InterPro" id="IPR010997">
    <property type="entry name" value="HRDC-like_sf"/>
</dbReference>
<comment type="function">
    <text evidence="1">DNA-dependent RNA polymerase (RNAP) catalyzes the transcription of DNA into RNA using the four ribonucleoside triphosphates as substrates. This subunit is less well bound than the others.</text>
</comment>
<evidence type="ECO:0000313" key="11">
    <source>
        <dbReference type="Proteomes" id="UP000062398"/>
    </source>
</evidence>
<dbReference type="Proteomes" id="UP000056255">
    <property type="component" value="Chromosome"/>
</dbReference>
<dbReference type="Proteomes" id="UP000061362">
    <property type="component" value="Chromosome"/>
</dbReference>
<dbReference type="EC" id="2.7.7.6" evidence="1"/>
<dbReference type="PANTHER" id="PTHR39646:SF1">
    <property type="entry name" value="DNA-DIRECTED RNA POLYMERASE SUBUNIT RPO4"/>
    <property type="match status" value="1"/>
</dbReference>
<evidence type="ECO:0000313" key="7">
    <source>
        <dbReference type="EMBL" id="AKV82227.1"/>
    </source>
</evidence>
<dbReference type="OMA" id="QIIEEDY"/>
<protein>
    <recommendedName>
        <fullName evidence="1">DNA-directed RNA polymerase subunit Rpo4</fullName>
        <ecNumber evidence="1">2.7.7.6</ecNumber>
    </recommendedName>
    <alternativeName>
        <fullName evidence="1">DNA-directed RNA polymerase subunit F</fullName>
    </alternativeName>
</protein>
<dbReference type="Proteomes" id="UP000062475">
    <property type="component" value="Chromosome"/>
</dbReference>
<dbReference type="PIRSF" id="PIRSF005053">
    <property type="entry name" value="RNA_pol_F_arch"/>
    <property type="match status" value="1"/>
</dbReference>
<dbReference type="EMBL" id="CP012176">
    <property type="protein sequence ID" value="AKV82227.1"/>
    <property type="molecule type" value="Genomic_DNA"/>
</dbReference>
<sequence length="112" mass="12696">MSSIQIIEEDYVPYSVAKEILKEAIESGSSSSILQKTFEYLNSLEKCSAENARKLMEELKGMISKKEVMAMISSLCPDNPDGLRAILTLEGKTFSQEELEKILDLIKRYRNN</sequence>
<keyword evidence="1 2" id="KW-0808">Transferase</keyword>
<proteinExistence type="inferred from homology"/>
<dbReference type="InterPro" id="IPR005574">
    <property type="entry name" value="Rpb4/RPC9"/>
</dbReference>
<comment type="subunit">
    <text evidence="1">Part of the RNA polymerase complex. Forms a stalk with Rpo7 that extends from the main structure.</text>
</comment>
<name>A0A088E1R7_9CREN</name>
<evidence type="ECO:0000313" key="2">
    <source>
        <dbReference type="EMBL" id="AIM26226.1"/>
    </source>
</evidence>
<organism evidence="2 8">
    <name type="scientific">Metallosphaera sedula</name>
    <dbReference type="NCBI Taxonomy" id="43687"/>
    <lineage>
        <taxon>Archaea</taxon>
        <taxon>Thermoproteota</taxon>
        <taxon>Thermoprotei</taxon>
        <taxon>Sulfolobales</taxon>
        <taxon>Sulfolobaceae</taxon>
        <taxon>Metallosphaera</taxon>
    </lineage>
</organism>
<evidence type="ECO:0000313" key="8">
    <source>
        <dbReference type="Proteomes" id="UP000029084"/>
    </source>
</evidence>
<dbReference type="EMBL" id="CP012172">
    <property type="protein sequence ID" value="AKV73247.1"/>
    <property type="molecule type" value="Genomic_DNA"/>
</dbReference>
<evidence type="ECO:0000256" key="1">
    <source>
        <dbReference type="HAMAP-Rule" id="MF_00864"/>
    </source>
</evidence>
<keyword evidence="1 2" id="KW-0548">Nucleotidyltransferase</keyword>
<dbReference type="InterPro" id="IPR044876">
    <property type="entry name" value="HRDC_dom_sf"/>
</dbReference>
<dbReference type="GO" id="GO:0000166">
    <property type="term" value="F:nucleotide binding"/>
    <property type="evidence" value="ECO:0007669"/>
    <property type="project" value="InterPro"/>
</dbReference>
<dbReference type="AlphaFoldDB" id="A0A088E1R7"/>
<evidence type="ECO:0000313" key="9">
    <source>
        <dbReference type="Proteomes" id="UP000056255"/>
    </source>
</evidence>
<dbReference type="HAMAP" id="MF_00864">
    <property type="entry name" value="RNApol_arch_Rpo4"/>
    <property type="match status" value="1"/>
</dbReference>
<dbReference type="GO" id="GO:0003899">
    <property type="term" value="F:DNA-directed RNA polymerase activity"/>
    <property type="evidence" value="ECO:0007669"/>
    <property type="project" value="UniProtKB-UniRule"/>
</dbReference>
<dbReference type="SUPFAM" id="SSF47819">
    <property type="entry name" value="HRDC-like"/>
    <property type="match status" value="1"/>
</dbReference>
<dbReference type="PANTHER" id="PTHR39646">
    <property type="entry name" value="RNA POLYMERASE RPB4"/>
    <property type="match status" value="1"/>
</dbReference>
<evidence type="ECO:0000313" key="13">
    <source>
        <dbReference type="Proteomes" id="UP000068832"/>
    </source>
</evidence>
<dbReference type="EMBL" id="CP008822">
    <property type="protein sequence ID" value="AIM26226.1"/>
    <property type="molecule type" value="Genomic_DNA"/>
</dbReference>
<dbReference type="Pfam" id="PF03874">
    <property type="entry name" value="RNA_pol_Rpb4"/>
    <property type="match status" value="1"/>
</dbReference>
<dbReference type="Gene3D" id="6.10.140.930">
    <property type="match status" value="1"/>
</dbReference>
<dbReference type="GO" id="GO:0000428">
    <property type="term" value="C:DNA-directed RNA polymerase complex"/>
    <property type="evidence" value="ECO:0007669"/>
    <property type="project" value="UniProtKB-KW"/>
</dbReference>
<dbReference type="RefSeq" id="WP_011921208.1">
    <property type="nucleotide sequence ID" value="NZ_AP019770.1"/>
</dbReference>
<dbReference type="Gene3D" id="1.10.150.80">
    <property type="entry name" value="HRDC domain"/>
    <property type="match status" value="1"/>
</dbReference>
<evidence type="ECO:0000313" key="12">
    <source>
        <dbReference type="Proteomes" id="UP000062475"/>
    </source>
</evidence>
<comment type="subcellular location">
    <subcellularLocation>
        <location evidence="1">Cytoplasm</location>
    </subcellularLocation>
</comment>
<dbReference type="EMBL" id="CP012174">
    <property type="protein sequence ID" value="AKV77737.1"/>
    <property type="molecule type" value="Genomic_DNA"/>
</dbReference>